<dbReference type="Proteomes" id="UP001642409">
    <property type="component" value="Unassembled WGS sequence"/>
</dbReference>
<dbReference type="AlphaFoldDB" id="A0AA86R4L0"/>
<reference evidence="2 3" key="2">
    <citation type="submission" date="2024-07" db="EMBL/GenBank/DDBJ databases">
        <authorList>
            <person name="Akdeniz Z."/>
        </authorList>
    </citation>
    <scope>NUCLEOTIDE SEQUENCE [LARGE SCALE GENOMIC DNA]</scope>
</reference>
<comment type="caution">
    <text evidence="1">The sequence shown here is derived from an EMBL/GenBank/DDBJ whole genome shotgun (WGS) entry which is preliminary data.</text>
</comment>
<accession>A0AA86R4L0</accession>
<evidence type="ECO:0000313" key="2">
    <source>
        <dbReference type="EMBL" id="CAL5976564.1"/>
    </source>
</evidence>
<dbReference type="EMBL" id="CAXDID020000007">
    <property type="protein sequence ID" value="CAL5976564.1"/>
    <property type="molecule type" value="Genomic_DNA"/>
</dbReference>
<protein>
    <submittedName>
        <fullName evidence="2">Hypothetical_protein</fullName>
    </submittedName>
</protein>
<evidence type="ECO:0000313" key="3">
    <source>
        <dbReference type="Proteomes" id="UP001642409"/>
    </source>
</evidence>
<proteinExistence type="predicted"/>
<reference evidence="1" key="1">
    <citation type="submission" date="2023-06" db="EMBL/GenBank/DDBJ databases">
        <authorList>
            <person name="Kurt Z."/>
        </authorList>
    </citation>
    <scope>NUCLEOTIDE SEQUENCE</scope>
</reference>
<keyword evidence="3" id="KW-1185">Reference proteome</keyword>
<gene>
    <name evidence="2" type="ORF">HINF_LOCUS3879</name>
    <name evidence="1" type="ORF">HINF_LOCUS49795</name>
</gene>
<sequence length="491" mass="56003">MELIKQIQKEQSQSKQIQLNIQNVLQKTQDFILSLQSFAQLSKAASHSECADTSNILVQFSEQIEHIHVSALKSVQYIIASKAAYDTQIYAQNCVKNMSAQNYYQYAQARQRGLKQSITAMSNFFGQIGAQMQISSENMRSNFDQAAFDQHIIDTLTRNRISDNPRRDLSISHTVQQNAPVQRGSSPVRHSVTIRNVKLSNPNENGQMDETVELSPRKPKIIQPKLEIDNESSFKKFNNVEQTKEDQVSQFLKGNIVQNETQKVTSQVENNVKESQNNNIQKETQNQISPAVNSISAQKQEQNAKEIEKQLSVKYEPLLEIVHKNEFDNDSFQINSKPIERFETAQHNPIANSLQITGVEEDGVKDTIRYELPPVNFKIEQSAISPGVKQNYNQVNNQVNEYKVNNIVDEQEDPQFEKVQIFTLKQAAKPTDFIDNSETTDELQLYPMKPKEQPKQQSQLQKLQVGDSMTDFSINFQTGSAIDVLNDEFKL</sequence>
<name>A0AA86R4L0_9EUKA</name>
<organism evidence="1">
    <name type="scientific">Hexamita inflata</name>
    <dbReference type="NCBI Taxonomy" id="28002"/>
    <lineage>
        <taxon>Eukaryota</taxon>
        <taxon>Metamonada</taxon>
        <taxon>Diplomonadida</taxon>
        <taxon>Hexamitidae</taxon>
        <taxon>Hexamitinae</taxon>
        <taxon>Hexamita</taxon>
    </lineage>
</organism>
<dbReference type="EMBL" id="CATOUU010000952">
    <property type="protein sequence ID" value="CAI9962150.1"/>
    <property type="molecule type" value="Genomic_DNA"/>
</dbReference>
<evidence type="ECO:0000313" key="1">
    <source>
        <dbReference type="EMBL" id="CAI9962150.1"/>
    </source>
</evidence>